<evidence type="ECO:0000313" key="1">
    <source>
        <dbReference type="EMBL" id="KAF2721152.1"/>
    </source>
</evidence>
<accession>A0A9P4UME4</accession>
<dbReference type="OrthoDB" id="2958217at2759"/>
<comment type="caution">
    <text evidence="1">The sequence shown here is derived from an EMBL/GenBank/DDBJ whole genome shotgun (WGS) entry which is preliminary data.</text>
</comment>
<reference evidence="1" key="1">
    <citation type="journal article" date="2020" name="Stud. Mycol.">
        <title>101 Dothideomycetes genomes: a test case for predicting lifestyles and emergence of pathogens.</title>
        <authorList>
            <person name="Haridas S."/>
            <person name="Albert R."/>
            <person name="Binder M."/>
            <person name="Bloem J."/>
            <person name="Labutti K."/>
            <person name="Salamov A."/>
            <person name="Andreopoulos B."/>
            <person name="Baker S."/>
            <person name="Barry K."/>
            <person name="Bills G."/>
            <person name="Bluhm B."/>
            <person name="Cannon C."/>
            <person name="Castanera R."/>
            <person name="Culley D."/>
            <person name="Daum C."/>
            <person name="Ezra D."/>
            <person name="Gonzalez J."/>
            <person name="Henrissat B."/>
            <person name="Kuo A."/>
            <person name="Liang C."/>
            <person name="Lipzen A."/>
            <person name="Lutzoni F."/>
            <person name="Magnuson J."/>
            <person name="Mondo S."/>
            <person name="Nolan M."/>
            <person name="Ohm R."/>
            <person name="Pangilinan J."/>
            <person name="Park H.-J."/>
            <person name="Ramirez L."/>
            <person name="Alfaro M."/>
            <person name="Sun H."/>
            <person name="Tritt A."/>
            <person name="Yoshinaga Y."/>
            <person name="Zwiers L.-H."/>
            <person name="Turgeon B."/>
            <person name="Goodwin S."/>
            <person name="Spatafora J."/>
            <person name="Crous P."/>
            <person name="Grigoriev I."/>
        </authorList>
    </citation>
    <scope>NUCLEOTIDE SEQUENCE</scope>
    <source>
        <strain evidence="1">CBS 116435</strain>
    </source>
</reference>
<dbReference type="EMBL" id="MU003793">
    <property type="protein sequence ID" value="KAF2721152.1"/>
    <property type="molecule type" value="Genomic_DNA"/>
</dbReference>
<evidence type="ECO:0000313" key="2">
    <source>
        <dbReference type="Proteomes" id="UP000799441"/>
    </source>
</evidence>
<organism evidence="1 2">
    <name type="scientific">Polychaeton citri CBS 116435</name>
    <dbReference type="NCBI Taxonomy" id="1314669"/>
    <lineage>
        <taxon>Eukaryota</taxon>
        <taxon>Fungi</taxon>
        <taxon>Dikarya</taxon>
        <taxon>Ascomycota</taxon>
        <taxon>Pezizomycotina</taxon>
        <taxon>Dothideomycetes</taxon>
        <taxon>Dothideomycetidae</taxon>
        <taxon>Capnodiales</taxon>
        <taxon>Capnodiaceae</taxon>
        <taxon>Polychaeton</taxon>
    </lineage>
</organism>
<dbReference type="AlphaFoldDB" id="A0A9P4UME4"/>
<keyword evidence="2" id="KW-1185">Reference proteome</keyword>
<gene>
    <name evidence="1" type="ORF">K431DRAFT_198715</name>
</gene>
<dbReference type="Proteomes" id="UP000799441">
    <property type="component" value="Unassembled WGS sequence"/>
</dbReference>
<name>A0A9P4UME4_9PEZI</name>
<sequence length="150" mass="17387">YTHYYTVHDWSSELWQAIWPQLIRDTCLIIEAADVPISGPIVVDKPQTDEIEPPLVCVDDGIHLNGVWDDSHEPFILSVDNHRREWCKTLRKPYDQVVGCILLRACTLAPQCIKIRSDGHWTEPDWKRAQGLFGKLWPGELLRCPWEEGE</sequence>
<protein>
    <submittedName>
        <fullName evidence="1">Uncharacterized protein</fullName>
    </submittedName>
</protein>
<feature type="non-terminal residue" evidence="1">
    <location>
        <position position="1"/>
    </location>
</feature>
<feature type="non-terminal residue" evidence="1">
    <location>
        <position position="150"/>
    </location>
</feature>
<proteinExistence type="predicted"/>